<sequence>MKQVYVKDVKERNWVECPFLVRDKIMAMAKNGKPYMTLKLMDRTGEIEGRVWDRVDEFSSRFEKDDFIFARGKASVYMGKMQLVVQDLERLDEASIDLGDYLPTSDCDPAEMEARLRDKVANIGDSHLRRLMESFLADDDFLRRFVMAPAAKAMHHVYLGGLLEHSLAVADLVDDVSGRYPGLNRDLLVTGALLHDVGKIDELCYARSFDYTDEGKLIGHIVIGTELVEDKIRDLEGFPRKTAVLLKHLLLSHHGQYEYGSPKRPKTVEAVILNFLDDLDSKINGVRTHIEREPDNPSGWTSYHRLYDRYFFKDATPANEVLSDQADSRPSTDQARTTPQPAVKPAAAPAKKDATQSNKEDRPRRRANKGFTLGEQLRGKSLDLFSTENSEKE</sequence>
<proteinExistence type="predicted"/>
<keyword evidence="1 4" id="KW-0378">Hydrolase</keyword>
<dbReference type="SMART" id="SM00471">
    <property type="entry name" value="HDc"/>
    <property type="match status" value="1"/>
</dbReference>
<dbReference type="AlphaFoldDB" id="A0A0B5FCU7"/>
<dbReference type="PANTHER" id="PTHR37294">
    <property type="entry name" value="3'-5' EXORIBONUCLEASE YHAM"/>
    <property type="match status" value="1"/>
</dbReference>
<organism evidence="4 5">
    <name type="scientific">Geoalkalibacter subterraneus</name>
    <dbReference type="NCBI Taxonomy" id="483547"/>
    <lineage>
        <taxon>Bacteria</taxon>
        <taxon>Pseudomonadati</taxon>
        <taxon>Thermodesulfobacteriota</taxon>
        <taxon>Desulfuromonadia</taxon>
        <taxon>Desulfuromonadales</taxon>
        <taxon>Geoalkalibacteraceae</taxon>
        <taxon>Geoalkalibacter</taxon>
    </lineage>
</organism>
<dbReference type="Pfam" id="PF01966">
    <property type="entry name" value="HD"/>
    <property type="match status" value="1"/>
</dbReference>
<feature type="compositionally biased region" description="Polar residues" evidence="2">
    <location>
        <begin position="328"/>
        <end position="340"/>
    </location>
</feature>
<dbReference type="CDD" id="cd04492">
    <property type="entry name" value="YhaM_OBF_like"/>
    <property type="match status" value="1"/>
</dbReference>
<keyword evidence="5" id="KW-1185">Reference proteome</keyword>
<evidence type="ECO:0000259" key="3">
    <source>
        <dbReference type="PROSITE" id="PS51831"/>
    </source>
</evidence>
<feature type="compositionally biased region" description="Polar residues" evidence="2">
    <location>
        <begin position="384"/>
        <end position="393"/>
    </location>
</feature>
<dbReference type="GO" id="GO:0003676">
    <property type="term" value="F:nucleic acid binding"/>
    <property type="evidence" value="ECO:0007669"/>
    <property type="project" value="InterPro"/>
</dbReference>
<dbReference type="HOGENOM" id="CLU_056349_2_0_7"/>
<dbReference type="Proteomes" id="UP000035036">
    <property type="component" value="Chromosome"/>
</dbReference>
<dbReference type="Gene3D" id="1.10.3210.10">
    <property type="entry name" value="Hypothetical protein af1432"/>
    <property type="match status" value="1"/>
</dbReference>
<dbReference type="InterPro" id="IPR003607">
    <property type="entry name" value="HD/PDEase_dom"/>
</dbReference>
<dbReference type="EMBL" id="CP010311">
    <property type="protein sequence ID" value="AJF06002.1"/>
    <property type="molecule type" value="Genomic_DNA"/>
</dbReference>
<dbReference type="OrthoDB" id="9778453at2"/>
<dbReference type="SUPFAM" id="SSF109604">
    <property type="entry name" value="HD-domain/PDEase-like"/>
    <property type="match status" value="1"/>
</dbReference>
<dbReference type="RefSeq" id="WP_040199449.1">
    <property type="nucleotide sequence ID" value="NZ_CP010311.1"/>
</dbReference>
<dbReference type="STRING" id="483547.GSUB_04730"/>
<evidence type="ECO:0000256" key="1">
    <source>
        <dbReference type="ARBA" id="ARBA00022801"/>
    </source>
</evidence>
<dbReference type="InterPro" id="IPR006674">
    <property type="entry name" value="HD_domain"/>
</dbReference>
<dbReference type="NCBIfam" id="TIGR00277">
    <property type="entry name" value="HDIG"/>
    <property type="match status" value="1"/>
</dbReference>
<feature type="compositionally biased region" description="Basic and acidic residues" evidence="2">
    <location>
        <begin position="350"/>
        <end position="363"/>
    </location>
</feature>
<dbReference type="GO" id="GO:0016787">
    <property type="term" value="F:hydrolase activity"/>
    <property type="evidence" value="ECO:0007669"/>
    <property type="project" value="UniProtKB-KW"/>
</dbReference>
<dbReference type="GO" id="GO:0031125">
    <property type="term" value="P:rRNA 3'-end processing"/>
    <property type="evidence" value="ECO:0007669"/>
    <property type="project" value="TreeGrafter"/>
</dbReference>
<feature type="domain" description="HD" evidence="3">
    <location>
        <begin position="162"/>
        <end position="282"/>
    </location>
</feature>
<name>A0A0B5FCU7_9BACT</name>
<evidence type="ECO:0000313" key="4">
    <source>
        <dbReference type="EMBL" id="AJF06002.1"/>
    </source>
</evidence>
<reference evidence="4 5" key="1">
    <citation type="journal article" date="2015" name="Genome Announc.">
        <title>Genomes of Geoalkalibacter ferrihydriticus Z-0531T and Geoalkalibacter subterraneus Red1T, Two Haloalkaliphilic Metal-Reducing Deltaproteobacteria.</title>
        <authorList>
            <person name="Badalamenti J.P."/>
            <person name="Krajmalnik-Brown R."/>
            <person name="Torres C.I."/>
            <person name="Bond D.R."/>
        </authorList>
    </citation>
    <scope>NUCLEOTIDE SEQUENCE [LARGE SCALE GENOMIC DNA]</scope>
    <source>
        <strain evidence="4 5">Red1</strain>
    </source>
</reference>
<dbReference type="PROSITE" id="PS51831">
    <property type="entry name" value="HD"/>
    <property type="match status" value="1"/>
</dbReference>
<dbReference type="CDD" id="cd00077">
    <property type="entry name" value="HDc"/>
    <property type="match status" value="1"/>
</dbReference>
<dbReference type="PANTHER" id="PTHR37294:SF1">
    <property type="entry name" value="3'-5' EXORIBONUCLEASE YHAM"/>
    <property type="match status" value="1"/>
</dbReference>
<dbReference type="KEGG" id="gsb:GSUB_04730"/>
<evidence type="ECO:0000256" key="2">
    <source>
        <dbReference type="SAM" id="MobiDB-lite"/>
    </source>
</evidence>
<gene>
    <name evidence="4" type="ORF">GSUB_04730</name>
</gene>
<protein>
    <submittedName>
        <fullName evidence="4">HD family phosphohydrolase</fullName>
    </submittedName>
</protein>
<dbReference type="InterPro" id="IPR006675">
    <property type="entry name" value="HDIG_dom"/>
</dbReference>
<feature type="region of interest" description="Disordered" evidence="2">
    <location>
        <begin position="321"/>
        <end position="393"/>
    </location>
</feature>
<dbReference type="Pfam" id="PF01336">
    <property type="entry name" value="tRNA_anti-codon"/>
    <property type="match status" value="1"/>
</dbReference>
<dbReference type="InterPro" id="IPR004365">
    <property type="entry name" value="NA-bd_OB_tRNA"/>
</dbReference>
<evidence type="ECO:0000313" key="5">
    <source>
        <dbReference type="Proteomes" id="UP000035036"/>
    </source>
</evidence>
<accession>A0A0B5FCU7</accession>
<dbReference type="InterPro" id="IPR050798">
    <property type="entry name" value="YhaM_exoribonuc/phosphodiest"/>
</dbReference>